<proteinExistence type="predicted"/>
<protein>
    <recommendedName>
        <fullName evidence="3">Zinc-finger domain-containing protein</fullName>
    </recommendedName>
</protein>
<evidence type="ECO:0000313" key="1">
    <source>
        <dbReference type="EMBL" id="MFC5863086.1"/>
    </source>
</evidence>
<dbReference type="EMBL" id="JBHSPH010000003">
    <property type="protein sequence ID" value="MFC5863086.1"/>
    <property type="molecule type" value="Genomic_DNA"/>
</dbReference>
<organism evidence="1 2">
    <name type="scientific">Acidicapsa dinghuensis</name>
    <dbReference type="NCBI Taxonomy" id="2218256"/>
    <lineage>
        <taxon>Bacteria</taxon>
        <taxon>Pseudomonadati</taxon>
        <taxon>Acidobacteriota</taxon>
        <taxon>Terriglobia</taxon>
        <taxon>Terriglobales</taxon>
        <taxon>Acidobacteriaceae</taxon>
        <taxon>Acidicapsa</taxon>
    </lineage>
</organism>
<keyword evidence="2" id="KW-1185">Reference proteome</keyword>
<sequence>MDSNLNRDLSVDRNHLPQALDEAACAAFQASMADRIGAGEDLQADPHLATCERCTALLTELEFIVEFAKQVMPVEQEPRDDLWSQIQMAIERGEA</sequence>
<comment type="caution">
    <text evidence="1">The sequence shown here is derived from an EMBL/GenBank/DDBJ whole genome shotgun (WGS) entry which is preliminary data.</text>
</comment>
<dbReference type="RefSeq" id="WP_263339471.1">
    <property type="nucleotide sequence ID" value="NZ_JAGSYH010000005.1"/>
</dbReference>
<gene>
    <name evidence="1" type="ORF">ACFPT7_12340</name>
</gene>
<accession>A0ABW1EGV1</accession>
<dbReference type="Proteomes" id="UP001596091">
    <property type="component" value="Unassembled WGS sequence"/>
</dbReference>
<name>A0ABW1EGV1_9BACT</name>
<reference evidence="2" key="1">
    <citation type="journal article" date="2019" name="Int. J. Syst. Evol. Microbiol.">
        <title>The Global Catalogue of Microorganisms (GCM) 10K type strain sequencing project: providing services to taxonomists for standard genome sequencing and annotation.</title>
        <authorList>
            <consortium name="The Broad Institute Genomics Platform"/>
            <consortium name="The Broad Institute Genome Sequencing Center for Infectious Disease"/>
            <person name="Wu L."/>
            <person name="Ma J."/>
        </authorList>
    </citation>
    <scope>NUCLEOTIDE SEQUENCE [LARGE SCALE GENOMIC DNA]</scope>
    <source>
        <strain evidence="2">JCM 4087</strain>
    </source>
</reference>
<evidence type="ECO:0008006" key="3">
    <source>
        <dbReference type="Google" id="ProtNLM"/>
    </source>
</evidence>
<evidence type="ECO:0000313" key="2">
    <source>
        <dbReference type="Proteomes" id="UP001596091"/>
    </source>
</evidence>